<sequence length="735" mass="78256">MMRILHRWPGILAAALIVVVTLSGAALSVFPALESVTAPTTAETTTVADLAGRVQAAHPGLEKIKRTPSGKIKAYWFEQGEPDNGVIDPATGETVASADKNPVRVWITNLHRSFLLDDTGRVAAALTAGAMLILALSGAVLVARRVGGWRCWFAPLKGGTAGRVHVELARVAVVGLTLSALTALWMSAETFGLIEVTPAEPGIAEATSDAEPIPLSQMPALDDIPVSALRSLSPSDPTRPGDTVAIETATGVGVIDPATGEMINWTEATLLQRISETIYMLHTGKGAAVLGVVLGLMALAAPVMAVTGVLMWWAGRIRQPRLRGTVRANQARTVILVGSEGGSTWGFAVTLARALMQAGQSVHLASMSAFAPERYASAERILVLAATYGDGDAPASAKGFLDKLAAVPEPPATPLTVLGFGDRGFATYCGYAQRVSDEAQARGWGQLMPLDTVDRQSSQDFARWGRDLGAVMGIELELVHEPGRPASHALTLVSRRDYGAEVRSPTAILRFALPRTSLWQRLRGRGFGRFAAGDLIGVVPEGATLPRFYSLASSHRDGFLEIVVRKQPGGVCSGQLMALEPGDTVAAFLRRNQTFKSGKGDAPLVLIGAGTGVAPLAGFIRANTRRRPVHLFFGLRHANSDFMYREEFVDWQGKGRLEHLFTAESRADQPQYVQDVLYIEAAHILHAIRHGGQIMVCGGRSMATGVTQALEDILAPAGVTPAMLKAEGRYVEDVY</sequence>
<keyword evidence="4" id="KW-0812">Transmembrane</keyword>
<dbReference type="CDD" id="cd06201">
    <property type="entry name" value="SiR_like2"/>
    <property type="match status" value="1"/>
</dbReference>
<keyword evidence="2" id="KW-0288">FMN</keyword>
<dbReference type="GO" id="GO:0010181">
    <property type="term" value="F:FMN binding"/>
    <property type="evidence" value="ECO:0007669"/>
    <property type="project" value="InterPro"/>
</dbReference>
<dbReference type="InterPro" id="IPR005625">
    <property type="entry name" value="PepSY-ass_TM"/>
</dbReference>
<dbReference type="SUPFAM" id="SSF52343">
    <property type="entry name" value="Ferredoxin reductase-like, C-terminal NADP-linked domain"/>
    <property type="match status" value="1"/>
</dbReference>
<dbReference type="GO" id="GO:0005829">
    <property type="term" value="C:cytosol"/>
    <property type="evidence" value="ECO:0007669"/>
    <property type="project" value="TreeGrafter"/>
</dbReference>
<dbReference type="PRINTS" id="PR00371">
    <property type="entry name" value="FPNCR"/>
</dbReference>
<evidence type="ECO:0000256" key="2">
    <source>
        <dbReference type="ARBA" id="ARBA00022643"/>
    </source>
</evidence>
<organism evidence="7 8">
    <name type="scientific">Spiribacter vilamensis</name>
    <dbReference type="NCBI Taxonomy" id="531306"/>
    <lineage>
        <taxon>Bacteria</taxon>
        <taxon>Pseudomonadati</taxon>
        <taxon>Pseudomonadota</taxon>
        <taxon>Gammaproteobacteria</taxon>
        <taxon>Chromatiales</taxon>
        <taxon>Ectothiorhodospiraceae</taxon>
        <taxon>Spiribacter</taxon>
    </lineage>
</organism>
<evidence type="ECO:0000313" key="8">
    <source>
        <dbReference type="Proteomes" id="UP000292298"/>
    </source>
</evidence>
<dbReference type="PROSITE" id="PS51384">
    <property type="entry name" value="FAD_FR"/>
    <property type="match status" value="1"/>
</dbReference>
<dbReference type="OrthoDB" id="9816402at2"/>
<keyword evidence="1" id="KW-0285">Flavoprotein</keyword>
<dbReference type="RefSeq" id="WP_130502723.1">
    <property type="nucleotide sequence ID" value="NZ_SHLI01000001.1"/>
</dbReference>
<protein>
    <recommendedName>
        <fullName evidence="3">NADPH--hemoprotein reductase</fullName>
        <ecNumber evidence="3">1.6.2.4</ecNumber>
    </recommendedName>
</protein>
<evidence type="ECO:0000259" key="6">
    <source>
        <dbReference type="PROSITE" id="PS51384"/>
    </source>
</evidence>
<dbReference type="PANTHER" id="PTHR19384">
    <property type="entry name" value="NITRIC OXIDE SYNTHASE-RELATED"/>
    <property type="match status" value="1"/>
</dbReference>
<reference evidence="7 8" key="1">
    <citation type="submission" date="2019-02" db="EMBL/GenBank/DDBJ databases">
        <title>Genomic Encyclopedia of Type Strains, Phase IV (KMG-IV): sequencing the most valuable type-strain genomes for metagenomic binning, comparative biology and taxonomic classification.</title>
        <authorList>
            <person name="Goeker M."/>
        </authorList>
    </citation>
    <scope>NUCLEOTIDE SEQUENCE [LARGE SCALE GENOMIC DNA]</scope>
    <source>
        <strain evidence="7 8">DSM 21056</strain>
    </source>
</reference>
<keyword evidence="4" id="KW-1133">Transmembrane helix</keyword>
<keyword evidence="8" id="KW-1185">Reference proteome</keyword>
<feature type="domain" description="FAD-binding FR-type" evidence="6">
    <location>
        <begin position="485"/>
        <end position="598"/>
    </location>
</feature>
<feature type="domain" description="Flavodoxin-like" evidence="5">
    <location>
        <begin position="333"/>
        <end position="469"/>
    </location>
</feature>
<dbReference type="SUPFAM" id="SSF63380">
    <property type="entry name" value="Riboflavin synthase domain-like"/>
    <property type="match status" value="1"/>
</dbReference>
<dbReference type="InterPro" id="IPR017938">
    <property type="entry name" value="Riboflavin_synthase-like_b-brl"/>
</dbReference>
<keyword evidence="4" id="KW-0472">Membrane</keyword>
<dbReference type="Pfam" id="PF03929">
    <property type="entry name" value="PepSY_TM"/>
    <property type="match status" value="1"/>
</dbReference>
<dbReference type="Gene3D" id="2.40.30.10">
    <property type="entry name" value="Translation factors"/>
    <property type="match status" value="1"/>
</dbReference>
<evidence type="ECO:0000256" key="3">
    <source>
        <dbReference type="ARBA" id="ARBA00023797"/>
    </source>
</evidence>
<dbReference type="Gene3D" id="3.40.50.80">
    <property type="entry name" value="Nucleotide-binding domain of ferredoxin-NADP reductase (FNR) module"/>
    <property type="match status" value="1"/>
</dbReference>
<dbReference type="GO" id="GO:0004783">
    <property type="term" value="F:sulfite reductase (NADPH) activity"/>
    <property type="evidence" value="ECO:0007669"/>
    <property type="project" value="TreeGrafter"/>
</dbReference>
<name>A0A4Q8CZN4_9GAMM</name>
<dbReference type="Pfam" id="PF00258">
    <property type="entry name" value="Flavodoxin_1"/>
    <property type="match status" value="1"/>
</dbReference>
<evidence type="ECO:0000259" key="5">
    <source>
        <dbReference type="PROSITE" id="PS50902"/>
    </source>
</evidence>
<dbReference type="EC" id="1.6.2.4" evidence="3"/>
<evidence type="ECO:0000256" key="4">
    <source>
        <dbReference type="SAM" id="Phobius"/>
    </source>
</evidence>
<gene>
    <name evidence="7" type="ORF">EV698_0653</name>
</gene>
<dbReference type="InterPro" id="IPR029039">
    <property type="entry name" value="Flavoprotein-like_sf"/>
</dbReference>
<dbReference type="InterPro" id="IPR001709">
    <property type="entry name" value="Flavoprot_Pyr_Nucl_cyt_Rdtase"/>
</dbReference>
<dbReference type="InterPro" id="IPR017927">
    <property type="entry name" value="FAD-bd_FR_type"/>
</dbReference>
<evidence type="ECO:0000313" key="7">
    <source>
        <dbReference type="EMBL" id="RZU98407.1"/>
    </source>
</evidence>
<dbReference type="Gene3D" id="3.40.50.360">
    <property type="match status" value="1"/>
</dbReference>
<accession>A0A4Q8CZN4</accession>
<comment type="caution">
    <text evidence="7">The sequence shown here is derived from an EMBL/GenBank/DDBJ whole genome shotgun (WGS) entry which is preliminary data.</text>
</comment>
<dbReference type="SUPFAM" id="SSF52218">
    <property type="entry name" value="Flavoproteins"/>
    <property type="match status" value="1"/>
</dbReference>
<dbReference type="Proteomes" id="UP000292298">
    <property type="component" value="Unassembled WGS sequence"/>
</dbReference>
<dbReference type="GO" id="GO:0050660">
    <property type="term" value="F:flavin adenine dinucleotide binding"/>
    <property type="evidence" value="ECO:0007669"/>
    <property type="project" value="TreeGrafter"/>
</dbReference>
<dbReference type="PROSITE" id="PS50902">
    <property type="entry name" value="FLAVODOXIN_LIKE"/>
    <property type="match status" value="1"/>
</dbReference>
<evidence type="ECO:0000256" key="1">
    <source>
        <dbReference type="ARBA" id="ARBA00022630"/>
    </source>
</evidence>
<dbReference type="PANTHER" id="PTHR19384:SF17">
    <property type="entry name" value="NADPH--CYTOCHROME P450 REDUCTASE"/>
    <property type="match status" value="1"/>
</dbReference>
<dbReference type="EMBL" id="SHLI01000001">
    <property type="protein sequence ID" value="RZU98407.1"/>
    <property type="molecule type" value="Genomic_DNA"/>
</dbReference>
<dbReference type="InterPro" id="IPR008254">
    <property type="entry name" value="Flavodoxin/NO_synth"/>
</dbReference>
<feature type="transmembrane region" description="Helical" evidence="4">
    <location>
        <begin position="122"/>
        <end position="143"/>
    </location>
</feature>
<dbReference type="AlphaFoldDB" id="A0A4Q8CZN4"/>
<feature type="transmembrane region" description="Helical" evidence="4">
    <location>
        <begin position="287"/>
        <end position="313"/>
    </location>
</feature>
<dbReference type="InterPro" id="IPR001433">
    <property type="entry name" value="OxRdtase_FAD/NAD-bd"/>
</dbReference>
<dbReference type="InterPro" id="IPR039261">
    <property type="entry name" value="FNR_nucleotide-bd"/>
</dbReference>
<proteinExistence type="predicted"/>
<dbReference type="Pfam" id="PF00175">
    <property type="entry name" value="NAD_binding_1"/>
    <property type="match status" value="1"/>
</dbReference>